<protein>
    <submittedName>
        <fullName evidence="1">Uncharacterized protein</fullName>
    </submittedName>
</protein>
<organism evidence="1">
    <name type="scientific">marine sediment metagenome</name>
    <dbReference type="NCBI Taxonomy" id="412755"/>
    <lineage>
        <taxon>unclassified sequences</taxon>
        <taxon>metagenomes</taxon>
        <taxon>ecological metagenomes</taxon>
    </lineage>
</organism>
<proteinExistence type="predicted"/>
<name>A0A0F9FR24_9ZZZZ</name>
<sequence length="65" mass="7402">MTLLERANDIIKNIGNVSDTPEGSGIHPNDFNAVVKEWQEDYAEENYLPEGFMDCQRCGGTYLEY</sequence>
<comment type="caution">
    <text evidence="1">The sequence shown here is derived from an EMBL/GenBank/DDBJ whole genome shotgun (WGS) entry which is preliminary data.</text>
</comment>
<accession>A0A0F9FR24</accession>
<gene>
    <name evidence="1" type="ORF">LCGC14_2274520</name>
</gene>
<evidence type="ECO:0000313" key="1">
    <source>
        <dbReference type="EMBL" id="KKL53527.1"/>
    </source>
</evidence>
<dbReference type="AlphaFoldDB" id="A0A0F9FR24"/>
<dbReference type="EMBL" id="LAZR01031514">
    <property type="protein sequence ID" value="KKL53527.1"/>
    <property type="molecule type" value="Genomic_DNA"/>
</dbReference>
<reference evidence="1" key="1">
    <citation type="journal article" date="2015" name="Nature">
        <title>Complex archaea that bridge the gap between prokaryotes and eukaryotes.</title>
        <authorList>
            <person name="Spang A."/>
            <person name="Saw J.H."/>
            <person name="Jorgensen S.L."/>
            <person name="Zaremba-Niedzwiedzka K."/>
            <person name="Martijn J."/>
            <person name="Lind A.E."/>
            <person name="van Eijk R."/>
            <person name="Schleper C."/>
            <person name="Guy L."/>
            <person name="Ettema T.J."/>
        </authorList>
    </citation>
    <scope>NUCLEOTIDE SEQUENCE</scope>
</reference>